<accession>A0A084U4K6</accession>
<proteinExistence type="predicted"/>
<evidence type="ECO:0000313" key="2">
    <source>
        <dbReference type="Proteomes" id="UP000028523"/>
    </source>
</evidence>
<organism evidence="1 2">
    <name type="scientific">Malacoplasma iowae DK-CPA</name>
    <dbReference type="NCBI Taxonomy" id="1394179"/>
    <lineage>
        <taxon>Bacteria</taxon>
        <taxon>Bacillati</taxon>
        <taxon>Mycoplasmatota</taxon>
        <taxon>Mycoplasmoidales</taxon>
        <taxon>Mycoplasmoidaceae</taxon>
        <taxon>Malacoplasma</taxon>
    </lineage>
</organism>
<dbReference type="GeneID" id="96866805"/>
<name>A0A084U4K6_MALIO</name>
<keyword evidence="2" id="KW-1185">Reference proteome</keyword>
<evidence type="ECO:0000313" key="1">
    <source>
        <dbReference type="EMBL" id="KFB07892.1"/>
    </source>
</evidence>
<gene>
    <name evidence="1" type="ORF">P271_756</name>
</gene>
<reference evidence="1 2" key="1">
    <citation type="journal article" date="2014" name="PLoS ONE">
        <title>Reduction of Hydrogen Peroxide Accumulation and Toxicity by a Catalase from Mycoplasma iowae.</title>
        <authorList>
            <person name="Pritchard R.E."/>
            <person name="Prassinos A.J."/>
            <person name="Osborne J.D."/>
            <person name="Raviv Z."/>
            <person name="Balish M.F."/>
        </authorList>
    </citation>
    <scope>NUCLEOTIDE SEQUENCE [LARGE SCALE GENOMIC DNA]</scope>
    <source>
        <strain evidence="1 2">DK-CPA</strain>
    </source>
</reference>
<comment type="caution">
    <text evidence="1">The sequence shown here is derived from an EMBL/GenBank/DDBJ whole genome shotgun (WGS) entry which is preliminary data.</text>
</comment>
<dbReference type="EMBL" id="AWQU01000050">
    <property type="protein sequence ID" value="KFB07892.1"/>
    <property type="molecule type" value="Genomic_DNA"/>
</dbReference>
<dbReference type="AlphaFoldDB" id="A0A084U4K6"/>
<protein>
    <submittedName>
        <fullName evidence="1">Uncharacterized protein</fullName>
    </submittedName>
</protein>
<dbReference type="Proteomes" id="UP000028523">
    <property type="component" value="Unassembled WGS sequence"/>
</dbReference>
<dbReference type="RefSeq" id="WP_004025322.1">
    <property type="nucleotide sequence ID" value="NZ_AWQU01000050.1"/>
</dbReference>
<sequence length="100" mass="12002">MKNKKIVLCEVVEINNNYIKISYNDKIYRCYSNYISDYPVDLFKYFTIGNKYKFLLKEGMIFSYKDIRPKLLKNKKKPTPTISGVKNLERHLLEIIKKLE</sequence>